<feature type="compositionally biased region" description="Basic residues" evidence="3">
    <location>
        <begin position="1"/>
        <end position="15"/>
    </location>
</feature>
<comment type="subunit">
    <text evidence="1">Homodimer.</text>
</comment>
<comment type="caution">
    <text evidence="5">The sequence shown here is derived from an EMBL/GenBank/DDBJ whole genome shotgun (WGS) entry which is preliminary data.</text>
</comment>
<dbReference type="PANTHER" id="PTHR33566:SF1">
    <property type="entry name" value="EN_SPM-LIKE TRANSPOSON-RELATED"/>
    <property type="match status" value="1"/>
</dbReference>
<keyword evidence="4" id="KW-0472">Membrane</keyword>
<dbReference type="Gramene" id="TVU00697">
    <property type="protein sequence ID" value="TVU00697"/>
    <property type="gene ID" value="EJB05_53879"/>
</dbReference>
<dbReference type="OrthoDB" id="621609at2759"/>
<dbReference type="SUPFAM" id="SSF55874">
    <property type="entry name" value="ATPase domain of HSP90 chaperone/DNA topoisomerase II/histidine kinase"/>
    <property type="match status" value="1"/>
</dbReference>
<evidence type="ECO:0000256" key="1">
    <source>
        <dbReference type="ARBA" id="ARBA00011738"/>
    </source>
</evidence>
<sequence length="1691" mass="188491">MSKRRKNIVTKKKSKDKSAEKKKSKKKSGAKKRQLFAEKSTTEEESEAEEEETEAEAEELAAVVQSPKKTKKASPFAGKMAKTSRGSEGKAIVQYQDRIVDDDAPKYRFQVLLPNGLSIKLALNPAEEMPVHDFLVRVKKELSNARISGAGCPREINWGDSIYLTDLLDNKIKKKIKFSNFDTKSSNILRLHDGMVETVSTFENMWDLTPQTDLLQELPAEYSTESALVDLIDNALQALWSNDVKERKLIRISVDKEKIVIFDTGRGMDGSDGNSISKWGTMGSSNHRAFRDKGIGGRAPYLLPFFGLFGYGGTIASMHLGRMAIVSSKTKESRKVFTLHLSREALLEKRSSVNSKTSWKTAGSVRDPTEEEILLSPHQSFTQVEISGLKRHLEQDKLHGFLKDIYFPYIQYDEDNKSMNTRNPVEFEVNGLNLAEIQEGEVTVTNLHSSNGPDFILQLKISQTTSASCQAHARLKCVYFPIIKGKESINVILEKLRNDGYETKEDFDNFSRVSVRRLGRLLPDARWGPLPFMEPKYRKGQKAEFFKRCCKRVKCFVETDAGFYPTLSKNDLAQHNPFTKALRCLGSSYIDNSSAGEVHVDVCDKNGKLLSNNQLEKQYYDWIKKMHEKYDVEMDGVEVIRAHTSISRKGKTWKRGDRLKILSGAFGQMKSKFCSMKNNFYGTLEYIVVEGLEEDVCGEFASCVLKYLLSDSDEVDVSISNFELSDSQVTFCKISRPMDCADSQGCILDESEGYLKISLQESVSFPVSIIDDKKCEIIDNDFWNQTIKRRKEKAPALIEVIRNLEGNALGIGGDIPFGDTVVAGYQPPDDIVAVMRPGNFTTCSTSLEQKYIVKDDELEMEMKILTRSENCPAELIDKRVKKPSLHNGLNGLYIFPLREASRIFTRSGVYVFSFSVRCRDSSIIRHETTITVEPDLNSRSCQIFSVADRSVNNTPVDIRIGWPVRCLSVISIDMHGNRIPFVGTSSVIITILHGDDVIAHVDGAQVQLSSDSSTLNIMEFLVNTNKLDVLRPGYEAQLKISSYDNEFSAICPCKVKPGHPSTIKMDFSLCSEESLIPGRVIDNALLEVFDHCGNHVEEGIELNVHVDGFSFLDKLNSIRKVNGEGFINLCGALTVVGRFGSQACMTVSHHEKKIFSNIFQIAMRELKAVDVPECCPAGSVLENIIFVVSDSDGLVDVSIDGPLHTLKIISDGLPLLEGAQYAIEHGKCVVSHVQLPNKPGIVTIVACHTHYPDLETTIQLELSAVDLALMSLADVPEPISFVANSDLFLPSPPSHIVTYVQGVVEKTSNEIQDTCSKIGSTEKNLKTLYSRKKSLEEELFILKDEMGPKVGSFIDAKELIRLKIMETMGSAAYVLCSNEHFMHDIIGTVALLGTVADNKIGRMLATYLGKDDMLAVVCTTLDAAKCIENYKPNGTVDIGFGIHHEAAALGAPIKRRFPIICLDAIEPYKGDLLRNSPQKELALALPFPDSKQPKGYKGFAVNMINLSVENLNISTRSGHGLRETLFYSLFGELQVYETRNDMLQAMPYLRGGAISLDGGVIKGNGKLLLGYGEPKITFPVVAPSPDTLDVSGAPQDIVDKIRQIDAKKKLLAKMEKIITIKEKDHQELLEKHKKKKRKFDQISDVIHPCSALIDQCTPDQEPEKRTLVQTPQKFICKQEHDDMDMGASSSC</sequence>
<dbReference type="Gene3D" id="3.30.565.10">
    <property type="entry name" value="Histidine kinase-like ATPase, C-terminal domain"/>
    <property type="match status" value="1"/>
</dbReference>
<feature type="coiled-coil region" evidence="2">
    <location>
        <begin position="1318"/>
        <end position="1345"/>
    </location>
</feature>
<feature type="transmembrane region" description="Helical" evidence="4">
    <location>
        <begin position="301"/>
        <end position="321"/>
    </location>
</feature>
<feature type="compositionally biased region" description="Basic residues" evidence="3">
    <location>
        <begin position="22"/>
        <end position="34"/>
    </location>
</feature>
<feature type="region of interest" description="Disordered" evidence="3">
    <location>
        <begin position="1"/>
        <end position="83"/>
    </location>
</feature>
<gene>
    <name evidence="5" type="ORF">EJB05_53879</name>
</gene>
<evidence type="ECO:0000256" key="4">
    <source>
        <dbReference type="SAM" id="Phobius"/>
    </source>
</evidence>
<feature type="compositionally biased region" description="Acidic residues" evidence="3">
    <location>
        <begin position="43"/>
        <end position="59"/>
    </location>
</feature>
<reference evidence="5 6" key="1">
    <citation type="journal article" date="2019" name="Sci. Rep.">
        <title>A high-quality genome of Eragrostis curvula grass provides insights into Poaceae evolution and supports new strategies to enhance forage quality.</title>
        <authorList>
            <person name="Carballo J."/>
            <person name="Santos B.A.C.M."/>
            <person name="Zappacosta D."/>
            <person name="Garbus I."/>
            <person name="Selva J.P."/>
            <person name="Gallo C.A."/>
            <person name="Diaz A."/>
            <person name="Albertini E."/>
            <person name="Caccamo M."/>
            <person name="Echenique V."/>
        </authorList>
    </citation>
    <scope>NUCLEOTIDE SEQUENCE [LARGE SCALE GENOMIC DNA]</scope>
    <source>
        <strain evidence="6">cv. Victoria</strain>
        <tissue evidence="5">Leaf</tissue>
    </source>
</reference>
<dbReference type="PANTHER" id="PTHR33566">
    <property type="entry name" value="EN/SPM-LIKE TRANSPOSON-RELATED"/>
    <property type="match status" value="1"/>
</dbReference>
<organism evidence="5 6">
    <name type="scientific">Eragrostis curvula</name>
    <name type="common">weeping love grass</name>
    <dbReference type="NCBI Taxonomy" id="38414"/>
    <lineage>
        <taxon>Eukaryota</taxon>
        <taxon>Viridiplantae</taxon>
        <taxon>Streptophyta</taxon>
        <taxon>Embryophyta</taxon>
        <taxon>Tracheophyta</taxon>
        <taxon>Spermatophyta</taxon>
        <taxon>Magnoliopsida</taxon>
        <taxon>Liliopsida</taxon>
        <taxon>Poales</taxon>
        <taxon>Poaceae</taxon>
        <taxon>PACMAD clade</taxon>
        <taxon>Chloridoideae</taxon>
        <taxon>Eragrostideae</taxon>
        <taxon>Eragrostidinae</taxon>
        <taxon>Eragrostis</taxon>
    </lineage>
</organism>
<feature type="non-terminal residue" evidence="5">
    <location>
        <position position="1"/>
    </location>
</feature>
<keyword evidence="2" id="KW-0175">Coiled coil</keyword>
<keyword evidence="4" id="KW-1133">Transmembrane helix</keyword>
<dbReference type="EMBL" id="RWGY01000557">
    <property type="protein sequence ID" value="TVU00697.1"/>
    <property type="molecule type" value="Genomic_DNA"/>
</dbReference>
<evidence type="ECO:0000256" key="3">
    <source>
        <dbReference type="SAM" id="MobiDB-lite"/>
    </source>
</evidence>
<protein>
    <submittedName>
        <fullName evidence="5">Uncharacterized protein</fullName>
    </submittedName>
</protein>
<dbReference type="InterPro" id="IPR036890">
    <property type="entry name" value="HATPase_C_sf"/>
</dbReference>
<name>A0A5J9SP33_9POAL</name>
<evidence type="ECO:0000256" key="2">
    <source>
        <dbReference type="SAM" id="Coils"/>
    </source>
</evidence>
<keyword evidence="6" id="KW-1185">Reference proteome</keyword>
<proteinExistence type="predicted"/>
<keyword evidence="4" id="KW-0812">Transmembrane</keyword>
<dbReference type="Proteomes" id="UP000324897">
    <property type="component" value="Unassembled WGS sequence"/>
</dbReference>
<evidence type="ECO:0000313" key="5">
    <source>
        <dbReference type="EMBL" id="TVU00697.1"/>
    </source>
</evidence>
<evidence type="ECO:0000313" key="6">
    <source>
        <dbReference type="Proteomes" id="UP000324897"/>
    </source>
</evidence>
<dbReference type="Pfam" id="PF13589">
    <property type="entry name" value="HATPase_c_3"/>
    <property type="match status" value="1"/>
</dbReference>
<accession>A0A5J9SP33</accession>